<keyword evidence="8" id="KW-1185">Reference proteome</keyword>
<feature type="domain" description="WxxW" evidence="6">
    <location>
        <begin position="4"/>
        <end position="88"/>
    </location>
</feature>
<gene>
    <name evidence="7" type="ORF">PoB_007259100</name>
</gene>
<comment type="caution">
    <text evidence="7">The sequence shown here is derived from an EMBL/GenBank/DDBJ whole genome shotgun (WGS) entry which is preliminary data.</text>
</comment>
<dbReference type="InterPro" id="IPR025155">
    <property type="entry name" value="WxxW_domain"/>
</dbReference>
<keyword evidence="2" id="KW-0964">Secreted</keyword>
<feature type="region of interest" description="Disordered" evidence="5">
    <location>
        <begin position="92"/>
        <end position="151"/>
    </location>
</feature>
<sequence length="167" mass="18616">ESQWSIWFDVEPRDGVDNQSLALIREIFQYGCSYNDIMRAECRKVEAGTFPARFPDEAPFSNNFWHDGEYLRVPCDRSGIVCVDSDQAWAHEQASKHADSVEESESNTDPLLSNSSRQPFADSSTPEGTLFPGINNGGGGMSTDKTQAPRDSCSDYEIRFLCESTGK</sequence>
<evidence type="ECO:0000313" key="8">
    <source>
        <dbReference type="Proteomes" id="UP000735302"/>
    </source>
</evidence>
<accession>A0AAV4DPN6</accession>
<dbReference type="AlphaFoldDB" id="A0AAV4DPN6"/>
<feature type="domain" description="WxxW" evidence="6">
    <location>
        <begin position="141"/>
        <end position="162"/>
    </location>
</feature>
<evidence type="ECO:0000313" key="7">
    <source>
        <dbReference type="EMBL" id="GFO46086.1"/>
    </source>
</evidence>
<evidence type="ECO:0000259" key="6">
    <source>
        <dbReference type="Pfam" id="PF13330"/>
    </source>
</evidence>
<evidence type="ECO:0000256" key="2">
    <source>
        <dbReference type="ARBA" id="ARBA00022525"/>
    </source>
</evidence>
<proteinExistence type="predicted"/>
<dbReference type="GO" id="GO:0005576">
    <property type="term" value="C:extracellular region"/>
    <property type="evidence" value="ECO:0007669"/>
    <property type="project" value="UniProtKB-SubCell"/>
</dbReference>
<reference evidence="7 8" key="1">
    <citation type="journal article" date="2021" name="Elife">
        <title>Chloroplast acquisition without the gene transfer in kleptoplastic sea slugs, Plakobranchus ocellatus.</title>
        <authorList>
            <person name="Maeda T."/>
            <person name="Takahashi S."/>
            <person name="Yoshida T."/>
            <person name="Shimamura S."/>
            <person name="Takaki Y."/>
            <person name="Nagai Y."/>
            <person name="Toyoda A."/>
            <person name="Suzuki Y."/>
            <person name="Arimoto A."/>
            <person name="Ishii H."/>
            <person name="Satoh N."/>
            <person name="Nishiyama T."/>
            <person name="Hasebe M."/>
            <person name="Maruyama T."/>
            <person name="Minagawa J."/>
            <person name="Obokata J."/>
            <person name="Shigenobu S."/>
        </authorList>
    </citation>
    <scope>NUCLEOTIDE SEQUENCE [LARGE SCALE GENOMIC DNA]</scope>
</reference>
<evidence type="ECO:0000256" key="1">
    <source>
        <dbReference type="ARBA" id="ARBA00004613"/>
    </source>
</evidence>
<evidence type="ECO:0000256" key="5">
    <source>
        <dbReference type="SAM" id="MobiDB-lite"/>
    </source>
</evidence>
<feature type="non-terminal residue" evidence="7">
    <location>
        <position position="1"/>
    </location>
</feature>
<organism evidence="7 8">
    <name type="scientific">Plakobranchus ocellatus</name>
    <dbReference type="NCBI Taxonomy" id="259542"/>
    <lineage>
        <taxon>Eukaryota</taxon>
        <taxon>Metazoa</taxon>
        <taxon>Spiralia</taxon>
        <taxon>Lophotrochozoa</taxon>
        <taxon>Mollusca</taxon>
        <taxon>Gastropoda</taxon>
        <taxon>Heterobranchia</taxon>
        <taxon>Euthyneura</taxon>
        <taxon>Panpulmonata</taxon>
        <taxon>Sacoglossa</taxon>
        <taxon>Placobranchoidea</taxon>
        <taxon>Plakobranchidae</taxon>
        <taxon>Plakobranchus</taxon>
    </lineage>
</organism>
<feature type="compositionally biased region" description="Polar residues" evidence="5">
    <location>
        <begin position="107"/>
        <end position="127"/>
    </location>
</feature>
<dbReference type="EMBL" id="BLXT01008165">
    <property type="protein sequence ID" value="GFO46086.1"/>
    <property type="molecule type" value="Genomic_DNA"/>
</dbReference>
<dbReference type="Proteomes" id="UP000735302">
    <property type="component" value="Unassembled WGS sequence"/>
</dbReference>
<name>A0AAV4DPN6_9GAST</name>
<evidence type="ECO:0000256" key="3">
    <source>
        <dbReference type="ARBA" id="ARBA00022729"/>
    </source>
</evidence>
<comment type="subcellular location">
    <subcellularLocation>
        <location evidence="1">Secreted</location>
    </subcellularLocation>
</comment>
<dbReference type="Pfam" id="PF13330">
    <property type="entry name" value="Mucin2_WxxW"/>
    <property type="match status" value="2"/>
</dbReference>
<protein>
    <recommendedName>
        <fullName evidence="6">WxxW domain-containing protein</fullName>
    </recommendedName>
</protein>
<keyword evidence="3" id="KW-0732">Signal</keyword>
<evidence type="ECO:0000256" key="4">
    <source>
        <dbReference type="ARBA" id="ARBA00023180"/>
    </source>
</evidence>
<keyword evidence="4" id="KW-0325">Glycoprotein</keyword>